<dbReference type="Proteomes" id="UP000321635">
    <property type="component" value="Unassembled WGS sequence"/>
</dbReference>
<feature type="transmembrane region" description="Helical" evidence="3">
    <location>
        <begin position="33"/>
        <end position="52"/>
    </location>
</feature>
<feature type="region of interest" description="Disordered" evidence="2">
    <location>
        <begin position="1"/>
        <end position="21"/>
    </location>
</feature>
<dbReference type="STRING" id="1120919.GCA_000429165_01047"/>
<dbReference type="GO" id="GO:0005886">
    <property type="term" value="C:plasma membrane"/>
    <property type="evidence" value="ECO:0007669"/>
    <property type="project" value="TreeGrafter"/>
</dbReference>
<keyword evidence="4" id="KW-0969">Cilium</keyword>
<dbReference type="SUPFAM" id="SSF160544">
    <property type="entry name" value="EscU C-terminal domain-like"/>
    <property type="match status" value="1"/>
</dbReference>
<dbReference type="PANTHER" id="PTHR30531:SF12">
    <property type="entry name" value="FLAGELLAR BIOSYNTHETIC PROTEIN FLHB"/>
    <property type="match status" value="1"/>
</dbReference>
<dbReference type="InterPro" id="IPR006135">
    <property type="entry name" value="T3SS_substrate_exporter"/>
</dbReference>
<accession>A0A511XB48</accession>
<dbReference type="PANTHER" id="PTHR30531">
    <property type="entry name" value="FLAGELLAR BIOSYNTHETIC PROTEIN FLHB"/>
    <property type="match status" value="1"/>
</dbReference>
<dbReference type="RefSeq" id="WP_026397170.1">
    <property type="nucleotide sequence ID" value="NZ_AUBI01000003.1"/>
</dbReference>
<sequence length="361" mass="39597">MAEGDSGSNTEAPTAQRLARARDEGNIAQSRELHLLSSLGFATLALTMALPAGSRDFVIRMRGLMANSSQIDLDPASVAELSWLGVRMMLVVGAPIVAAASLGGVATALLQSGFLLRMEALIPDIGRLNPLSGIKRIFSVNNAVEVAKSVVKMGVFSFLLFGVIRETLSAAMVSSGWTVEFFTRQLYGFFIRSIMTILAVQAIIVVLDEGWTRYRRVQDLRMSRHDIRDEMRQSEGDPHVKGRLKQIRMSRSRKRIREAVKTATVVVTNPTHYAVALAYDSGVNTAPRVVAKGADELAARIREFAYEARVPVVSNPPLARSLYTLPEDAEIPYEYFQAVAAIIAYVWKLKRPAPNAPAPVR</sequence>
<dbReference type="Gene3D" id="3.40.1690.10">
    <property type="entry name" value="secretion proteins EscU"/>
    <property type="match status" value="1"/>
</dbReference>
<dbReference type="EMBL" id="BJYF01000011">
    <property type="protein sequence ID" value="GEN60189.1"/>
    <property type="molecule type" value="Genomic_DNA"/>
</dbReference>
<dbReference type="Pfam" id="PF01312">
    <property type="entry name" value="Bac_export_2"/>
    <property type="match status" value="1"/>
</dbReference>
<gene>
    <name evidence="4" type="primary">flhB</name>
    <name evidence="4" type="ORF">ANI02nite_20730</name>
</gene>
<keyword evidence="3" id="KW-0812">Transmembrane</keyword>
<keyword evidence="3" id="KW-1133">Transmembrane helix</keyword>
<evidence type="ECO:0000256" key="3">
    <source>
        <dbReference type="SAM" id="Phobius"/>
    </source>
</evidence>
<reference evidence="4 5" key="1">
    <citation type="submission" date="2019-07" db="EMBL/GenBank/DDBJ databases">
        <title>Whole genome shotgun sequence of Acetobacter nitrogenifigens NBRC 105050.</title>
        <authorList>
            <person name="Hosoyama A."/>
            <person name="Uohara A."/>
            <person name="Ohji S."/>
            <person name="Ichikawa N."/>
        </authorList>
    </citation>
    <scope>NUCLEOTIDE SEQUENCE [LARGE SCALE GENOMIC DNA]</scope>
    <source>
        <strain evidence="4 5">NBRC 105050</strain>
    </source>
</reference>
<keyword evidence="4" id="KW-0966">Cell projection</keyword>
<organism evidence="4 5">
    <name type="scientific">Acetobacter nitrogenifigens DSM 23921 = NBRC 105050</name>
    <dbReference type="NCBI Taxonomy" id="1120919"/>
    <lineage>
        <taxon>Bacteria</taxon>
        <taxon>Pseudomonadati</taxon>
        <taxon>Pseudomonadota</taxon>
        <taxon>Alphaproteobacteria</taxon>
        <taxon>Acetobacterales</taxon>
        <taxon>Acetobacteraceae</taxon>
        <taxon>Acetobacter</taxon>
    </lineage>
</organism>
<comment type="caution">
    <text evidence="4">The sequence shown here is derived from an EMBL/GenBank/DDBJ whole genome shotgun (WGS) entry which is preliminary data.</text>
</comment>
<dbReference type="PRINTS" id="PR00950">
    <property type="entry name" value="TYPE3IMSPROT"/>
</dbReference>
<evidence type="ECO:0000313" key="5">
    <source>
        <dbReference type="Proteomes" id="UP000321635"/>
    </source>
</evidence>
<keyword evidence="4" id="KW-0282">Flagellum</keyword>
<proteinExistence type="inferred from homology"/>
<evidence type="ECO:0000256" key="1">
    <source>
        <dbReference type="ARBA" id="ARBA00010690"/>
    </source>
</evidence>
<keyword evidence="3" id="KW-0472">Membrane</keyword>
<feature type="transmembrane region" description="Helical" evidence="3">
    <location>
        <begin position="155"/>
        <end position="177"/>
    </location>
</feature>
<dbReference type="AlphaFoldDB" id="A0A511XB48"/>
<name>A0A511XB48_9PROT</name>
<evidence type="ECO:0000256" key="2">
    <source>
        <dbReference type="SAM" id="MobiDB-lite"/>
    </source>
</evidence>
<dbReference type="InterPro" id="IPR029025">
    <property type="entry name" value="T3SS_substrate_exporter_C"/>
</dbReference>
<protein>
    <submittedName>
        <fullName evidence="4">Flagellar biosynthesis protein FlhB</fullName>
    </submittedName>
</protein>
<feature type="transmembrane region" description="Helical" evidence="3">
    <location>
        <begin position="88"/>
        <end position="110"/>
    </location>
</feature>
<dbReference type="OrthoDB" id="9807950at2"/>
<comment type="similarity">
    <text evidence="1">Belongs to the type III secretion exporter family.</text>
</comment>
<feature type="compositionally biased region" description="Polar residues" evidence="2">
    <location>
        <begin position="1"/>
        <end position="13"/>
    </location>
</feature>
<keyword evidence="5" id="KW-1185">Reference proteome</keyword>
<feature type="transmembrane region" description="Helical" evidence="3">
    <location>
        <begin position="189"/>
        <end position="207"/>
    </location>
</feature>
<dbReference type="GO" id="GO:0009306">
    <property type="term" value="P:protein secretion"/>
    <property type="evidence" value="ECO:0007669"/>
    <property type="project" value="InterPro"/>
</dbReference>
<evidence type="ECO:0000313" key="4">
    <source>
        <dbReference type="EMBL" id="GEN60189.1"/>
    </source>
</evidence>